<evidence type="ECO:0000313" key="2">
    <source>
        <dbReference type="EMBL" id="PMD37378.1"/>
    </source>
</evidence>
<keyword evidence="3" id="KW-1185">Reference proteome</keyword>
<evidence type="ECO:0000259" key="1">
    <source>
        <dbReference type="Pfam" id="PF06985"/>
    </source>
</evidence>
<feature type="non-terminal residue" evidence="2">
    <location>
        <position position="306"/>
    </location>
</feature>
<sequence>MRVTVRPEPGITLSHRWGDALRVTLTQLSRAEMLRGIKLTSLPMTFQDAIILARNLGVSYLWIDALCIIQDSKSDWALESAEMSRIYSCSLLTIAASSARDSETEFLYQRVPQPPMLFEDASTFWPPVKGDNLLEVRTTAISPLRNIRNSWMVLQETILSPRTVHFSKEQMFWQCRTCALGEGDVENVEFNYWPSYDFQNNKAFLSNRLPDWTDMQQRSGDGWIQRPEFYSIQTQWLRIVNEYCKRLLTYESDTLPALSGCATSFCSFTKDMYLAGIWLSDLSRGLLLSTEDSKPSRSYQAPSWSW</sequence>
<organism evidence="2 3">
    <name type="scientific">Hyaloscypha variabilis (strain UAMH 11265 / GT02V1 / F)</name>
    <name type="common">Meliniomyces variabilis</name>
    <dbReference type="NCBI Taxonomy" id="1149755"/>
    <lineage>
        <taxon>Eukaryota</taxon>
        <taxon>Fungi</taxon>
        <taxon>Dikarya</taxon>
        <taxon>Ascomycota</taxon>
        <taxon>Pezizomycotina</taxon>
        <taxon>Leotiomycetes</taxon>
        <taxon>Helotiales</taxon>
        <taxon>Hyaloscyphaceae</taxon>
        <taxon>Hyaloscypha</taxon>
        <taxon>Hyaloscypha variabilis</taxon>
    </lineage>
</organism>
<name>A0A2J6RFV3_HYAVF</name>
<dbReference type="PANTHER" id="PTHR33112">
    <property type="entry name" value="DOMAIN PROTEIN, PUTATIVE-RELATED"/>
    <property type="match status" value="1"/>
</dbReference>
<dbReference type="AlphaFoldDB" id="A0A2J6RFV3"/>
<dbReference type="STRING" id="1149755.A0A2J6RFV3"/>
<feature type="domain" description="Heterokaryon incompatibility" evidence="1">
    <location>
        <begin position="12"/>
        <end position="113"/>
    </location>
</feature>
<proteinExistence type="predicted"/>
<gene>
    <name evidence="2" type="ORF">L207DRAFT_432570</name>
</gene>
<dbReference type="OrthoDB" id="3595582at2759"/>
<accession>A0A2J6RFV3</accession>
<dbReference type="InterPro" id="IPR010730">
    <property type="entry name" value="HET"/>
</dbReference>
<dbReference type="PANTHER" id="PTHR33112:SF16">
    <property type="entry name" value="HETEROKARYON INCOMPATIBILITY DOMAIN-CONTAINING PROTEIN"/>
    <property type="match status" value="1"/>
</dbReference>
<dbReference type="EMBL" id="KZ613949">
    <property type="protein sequence ID" value="PMD37378.1"/>
    <property type="molecule type" value="Genomic_DNA"/>
</dbReference>
<evidence type="ECO:0000313" key="3">
    <source>
        <dbReference type="Proteomes" id="UP000235786"/>
    </source>
</evidence>
<reference evidence="2 3" key="1">
    <citation type="submission" date="2016-04" db="EMBL/GenBank/DDBJ databases">
        <title>A degradative enzymes factory behind the ericoid mycorrhizal symbiosis.</title>
        <authorList>
            <consortium name="DOE Joint Genome Institute"/>
            <person name="Martino E."/>
            <person name="Morin E."/>
            <person name="Grelet G."/>
            <person name="Kuo A."/>
            <person name="Kohler A."/>
            <person name="Daghino S."/>
            <person name="Barry K."/>
            <person name="Choi C."/>
            <person name="Cichocki N."/>
            <person name="Clum A."/>
            <person name="Copeland A."/>
            <person name="Hainaut M."/>
            <person name="Haridas S."/>
            <person name="Labutti K."/>
            <person name="Lindquist E."/>
            <person name="Lipzen A."/>
            <person name="Khouja H.-R."/>
            <person name="Murat C."/>
            <person name="Ohm R."/>
            <person name="Olson A."/>
            <person name="Spatafora J."/>
            <person name="Veneault-Fourrey C."/>
            <person name="Henrissat B."/>
            <person name="Grigoriev I."/>
            <person name="Martin F."/>
            <person name="Perotto S."/>
        </authorList>
    </citation>
    <scope>NUCLEOTIDE SEQUENCE [LARGE SCALE GENOMIC DNA]</scope>
    <source>
        <strain evidence="2 3">F</strain>
    </source>
</reference>
<dbReference type="Pfam" id="PF06985">
    <property type="entry name" value="HET"/>
    <property type="match status" value="1"/>
</dbReference>
<dbReference type="Proteomes" id="UP000235786">
    <property type="component" value="Unassembled WGS sequence"/>
</dbReference>
<protein>
    <submittedName>
        <fullName evidence="2">HET-domain-containing protein</fullName>
    </submittedName>
</protein>